<evidence type="ECO:0000256" key="3">
    <source>
        <dbReference type="ARBA" id="ARBA00012824"/>
    </source>
</evidence>
<dbReference type="InterPro" id="IPR004561">
    <property type="entry name" value="IsoChor_synthase"/>
</dbReference>
<organism evidence="7 8">
    <name type="scientific">Poritiphilus flavus</name>
    <dbReference type="NCBI Taxonomy" id="2697053"/>
    <lineage>
        <taxon>Bacteria</taxon>
        <taxon>Pseudomonadati</taxon>
        <taxon>Bacteroidota</taxon>
        <taxon>Flavobacteriia</taxon>
        <taxon>Flavobacteriales</taxon>
        <taxon>Flavobacteriaceae</taxon>
        <taxon>Poritiphilus</taxon>
    </lineage>
</organism>
<comment type="caution">
    <text evidence="7">The sequence shown here is derived from an EMBL/GenBank/DDBJ whole genome shotgun (WGS) entry which is preliminary data.</text>
</comment>
<reference evidence="7 8" key="1">
    <citation type="submission" date="2020-01" db="EMBL/GenBank/DDBJ databases">
        <title>Bacteria diversity of Porities sp.</title>
        <authorList>
            <person name="Wang G."/>
        </authorList>
    </citation>
    <scope>NUCLEOTIDE SEQUENCE [LARGE SCALE GENOMIC DNA]</scope>
    <source>
        <strain evidence="7 8">R33</strain>
    </source>
</reference>
<protein>
    <recommendedName>
        <fullName evidence="3">isochorismate synthase</fullName>
        <ecNumber evidence="3">5.4.4.2</ecNumber>
    </recommendedName>
    <alternativeName>
        <fullName evidence="5">Isochorismate mutase</fullName>
    </alternativeName>
</protein>
<dbReference type="InterPro" id="IPR005801">
    <property type="entry name" value="ADC_synthase"/>
</dbReference>
<dbReference type="Proteomes" id="UP000475249">
    <property type="component" value="Unassembled WGS sequence"/>
</dbReference>
<dbReference type="PANTHER" id="PTHR42839">
    <property type="entry name" value="ISOCHORISMATE SYNTHASE ENTC"/>
    <property type="match status" value="1"/>
</dbReference>
<evidence type="ECO:0000256" key="5">
    <source>
        <dbReference type="ARBA" id="ARBA00041564"/>
    </source>
</evidence>
<dbReference type="Pfam" id="PF00425">
    <property type="entry name" value="Chorismate_bind"/>
    <property type="match status" value="1"/>
</dbReference>
<dbReference type="InterPro" id="IPR015890">
    <property type="entry name" value="Chorismate_C"/>
</dbReference>
<name>A0A6L9EFM2_9FLAO</name>
<dbReference type="GO" id="GO:0008909">
    <property type="term" value="F:isochorismate synthase activity"/>
    <property type="evidence" value="ECO:0007669"/>
    <property type="project" value="UniProtKB-EC"/>
</dbReference>
<evidence type="ECO:0000256" key="4">
    <source>
        <dbReference type="ARBA" id="ARBA00023235"/>
    </source>
</evidence>
<dbReference type="PANTHER" id="PTHR42839:SF2">
    <property type="entry name" value="ISOCHORISMATE SYNTHASE ENTC"/>
    <property type="match status" value="1"/>
</dbReference>
<comment type="catalytic activity">
    <reaction evidence="1">
        <text>chorismate = isochorismate</text>
        <dbReference type="Rhea" id="RHEA:18985"/>
        <dbReference type="ChEBI" id="CHEBI:29748"/>
        <dbReference type="ChEBI" id="CHEBI:29780"/>
        <dbReference type="EC" id="5.4.4.2"/>
    </reaction>
</comment>
<dbReference type="SUPFAM" id="SSF56322">
    <property type="entry name" value="ADC synthase"/>
    <property type="match status" value="1"/>
</dbReference>
<accession>A0A6L9EFM2</accession>
<gene>
    <name evidence="7" type="ORF">GTQ38_15630</name>
</gene>
<proteinExistence type="inferred from homology"/>
<comment type="similarity">
    <text evidence="2">Belongs to the isochorismate synthase family.</text>
</comment>
<feature type="domain" description="Chorismate-utilising enzyme C-terminal" evidence="6">
    <location>
        <begin position="100"/>
        <end position="341"/>
    </location>
</feature>
<evidence type="ECO:0000256" key="1">
    <source>
        <dbReference type="ARBA" id="ARBA00000799"/>
    </source>
</evidence>
<evidence type="ECO:0000259" key="6">
    <source>
        <dbReference type="Pfam" id="PF00425"/>
    </source>
</evidence>
<dbReference type="EC" id="5.4.4.2" evidence="3"/>
<dbReference type="RefSeq" id="WP_161436485.1">
    <property type="nucleotide sequence ID" value="NZ_WXYO01000007.1"/>
</dbReference>
<sequence>MDFENFLLKAEDHLTRKIPFVLYRKPSDPLVKGIFQRDEHSFFLSDFTERGFVFAPFNSNKPALLLRPDEQVSTSYQHGANKTGQLTEPPAADTQAQQFHLDLVAKGIAKIKAGDLEKVVLSRNIEARGHHSPLKVFQTLLNKYITAFCYLWYHPVSGLWMGATPETLVSIRKNELTTMSLAGTYSYQDGKPPVWTTKERKEQGLVTTYLLDKLRPFTTALELTEENAVRAGQLWHLMSQIRGRLKKNELGEVIRALHPTPAVCGIPLEVAKDFILEKEGYDREFYTGYLGELGLDGESDCDLYVNLRCMQLVNDMALVYVGGGITAESDPQSEWGETVAKSNTMLKALFNS</sequence>
<keyword evidence="8" id="KW-1185">Reference proteome</keyword>
<dbReference type="EMBL" id="WXYO01000007">
    <property type="protein sequence ID" value="NAS13443.1"/>
    <property type="molecule type" value="Genomic_DNA"/>
</dbReference>
<keyword evidence="4 7" id="KW-0413">Isomerase</keyword>
<dbReference type="Gene3D" id="3.60.120.10">
    <property type="entry name" value="Anthranilate synthase"/>
    <property type="match status" value="1"/>
</dbReference>
<dbReference type="AlphaFoldDB" id="A0A6L9EFM2"/>
<dbReference type="NCBIfam" id="TIGR00543">
    <property type="entry name" value="isochor_syn"/>
    <property type="match status" value="1"/>
</dbReference>
<evidence type="ECO:0000256" key="2">
    <source>
        <dbReference type="ARBA" id="ARBA00005297"/>
    </source>
</evidence>
<evidence type="ECO:0000313" key="7">
    <source>
        <dbReference type="EMBL" id="NAS13443.1"/>
    </source>
</evidence>
<evidence type="ECO:0000313" key="8">
    <source>
        <dbReference type="Proteomes" id="UP000475249"/>
    </source>
</evidence>